<dbReference type="InterPro" id="IPR005079">
    <property type="entry name" value="Peptidase_C45_hydrolase"/>
</dbReference>
<feature type="signal peptide" evidence="1">
    <location>
        <begin position="1"/>
        <end position="22"/>
    </location>
</feature>
<feature type="domain" description="Peptidase C45 hydrolase" evidence="2">
    <location>
        <begin position="31"/>
        <end position="243"/>
    </location>
</feature>
<dbReference type="Proteomes" id="UP000316008">
    <property type="component" value="Unassembled WGS sequence"/>
</dbReference>
<evidence type="ECO:0000313" key="3">
    <source>
        <dbReference type="EMBL" id="TSJ47999.1"/>
    </source>
</evidence>
<evidence type="ECO:0000259" key="2">
    <source>
        <dbReference type="Pfam" id="PF03417"/>
    </source>
</evidence>
<dbReference type="OrthoDB" id="9784036at2"/>
<feature type="chain" id="PRO_5021837133" description="Peptidase C45 hydrolase domain-containing protein" evidence="1">
    <location>
        <begin position="23"/>
        <end position="487"/>
    </location>
</feature>
<name>A0A556N7J8_9FLAO</name>
<dbReference type="SUPFAM" id="SSF56235">
    <property type="entry name" value="N-terminal nucleophile aminohydrolases (Ntn hydrolases)"/>
    <property type="match status" value="1"/>
</dbReference>
<dbReference type="EMBL" id="VLPL01000001">
    <property type="protein sequence ID" value="TSJ47999.1"/>
    <property type="molecule type" value="Genomic_DNA"/>
</dbReference>
<keyword evidence="1" id="KW-0732">Signal</keyword>
<accession>A0A556N7J8</accession>
<evidence type="ECO:0000256" key="1">
    <source>
        <dbReference type="SAM" id="SignalP"/>
    </source>
</evidence>
<proteinExistence type="predicted"/>
<reference evidence="3 4" key="1">
    <citation type="submission" date="2019-07" db="EMBL/GenBank/DDBJ databases">
        <authorList>
            <person name="Huq M.A."/>
        </authorList>
    </citation>
    <scope>NUCLEOTIDE SEQUENCE [LARGE SCALE GENOMIC DNA]</scope>
    <source>
        <strain evidence="3 4">MAH-3</strain>
    </source>
</reference>
<gene>
    <name evidence="3" type="ORF">FO442_02375</name>
</gene>
<comment type="caution">
    <text evidence="3">The sequence shown here is derived from an EMBL/GenBank/DDBJ whole genome shotgun (WGS) entry which is preliminary data.</text>
</comment>
<dbReference type="InterPro" id="IPR029055">
    <property type="entry name" value="Ntn_hydrolases_N"/>
</dbReference>
<dbReference type="AlphaFoldDB" id="A0A556N7J8"/>
<dbReference type="RefSeq" id="WP_144331534.1">
    <property type="nucleotide sequence ID" value="NZ_VLPL01000001.1"/>
</dbReference>
<keyword evidence="4" id="KW-1185">Reference proteome</keyword>
<organism evidence="3 4">
    <name type="scientific">Fluviicola chungangensis</name>
    <dbReference type="NCBI Taxonomy" id="2597671"/>
    <lineage>
        <taxon>Bacteria</taxon>
        <taxon>Pseudomonadati</taxon>
        <taxon>Bacteroidota</taxon>
        <taxon>Flavobacteriia</taxon>
        <taxon>Flavobacteriales</taxon>
        <taxon>Crocinitomicaceae</taxon>
        <taxon>Fluviicola</taxon>
    </lineage>
</organism>
<protein>
    <recommendedName>
        <fullName evidence="2">Peptidase C45 hydrolase domain-containing protein</fullName>
    </recommendedName>
</protein>
<sequence>MRILKNSMILFSFLFATTNIVACTIISAKDKKGQVWTGNNEDNLFTFKNLINIVPANNGELGYVYFTYNDPKQGMQGGVNEAGLFFDFNWVPFTKNTTNENKEYYPGGHVKMFEYIMQHFTSVQEVMALYKKYKIPGIENSQLHLADRHGNLAIIVADSMWITKDNYLASTNYNACHPDIGDEDGEKCFRMPIAQRMLKNNEPSFELFTQICDSTHQFYSSGVSTIYSNIHNLTTGEIWFYFGLDYKNTYKTSIQELLNKGRTSMYICDLFSDNIMVKAHTAAEKKATATSIELMESIKDSTQRLTWMRLLVTGLIDMEANFDSYPVFEHFLKQIKWERKDYSINSFALYCRGEKEMAIACLDEGLKSFPKEQEMILFKNKLNGKFPSNNFYRLEVDDFQDAKFVLIDYSYYQYENLLVKVGDKWVSEFPMEPDEYFFRFNVDGKLVTSTEFEVANYDDSPHNRIVIKKNFFRDFTSYVFRHNRRVK</sequence>
<dbReference type="Pfam" id="PF03417">
    <property type="entry name" value="AAT"/>
    <property type="match status" value="1"/>
</dbReference>
<evidence type="ECO:0000313" key="4">
    <source>
        <dbReference type="Proteomes" id="UP000316008"/>
    </source>
</evidence>
<dbReference type="Gene3D" id="3.60.60.10">
    <property type="entry name" value="Penicillin V Acylase, Chain A"/>
    <property type="match status" value="1"/>
</dbReference>